<comment type="subcellular location">
    <subcellularLocation>
        <location evidence="1">Cytoplasm</location>
        <location evidence="1">Cytoskeleton</location>
        <location evidence="1">Microtubule organizing center</location>
        <location evidence="1">Centrosome</location>
    </subcellularLocation>
</comment>
<evidence type="ECO:0000256" key="6">
    <source>
        <dbReference type="SAM" id="MobiDB-lite"/>
    </source>
</evidence>
<dbReference type="Ensembl" id="ENSLLET00000028700.1">
    <property type="protein sequence ID" value="ENSLLEP00000027621.1"/>
    <property type="gene ID" value="ENSLLEG00000017531.1"/>
</dbReference>
<keyword evidence="2" id="KW-0963">Cytoplasm</keyword>
<reference evidence="7" key="2">
    <citation type="submission" date="2025-09" db="UniProtKB">
        <authorList>
            <consortium name="Ensembl"/>
        </authorList>
    </citation>
    <scope>IDENTIFICATION</scope>
</reference>
<sequence>MESFSAMYPQTSGSSGLPATETDLQKLLIDERIRCELHKTNYQTVKAEHTRLQDIYERSQRDHDRILEEQQRTLDKLQLFIDEIRGELLDKTREVEELKLQVPSPQKLELLKIQMHQDLEATTRDRFRKLNEDVEKYKDDYNKLRYETTFLKSQFEHQKEQHVRVLEEQKMKYEAEINALAKDKEELNNQIISVDHTRDGKRVEDLLRDKAHLLQKVKGLDDEVKELRAEREHYGAQAENVQRIQVRQMAETQATIRSLESEKQSLKLQIERLEKELHSSNEQTHTLTTKLHKTEREVTALSSRIDELRYSQKIETDNIKLEAARLKNEAERERDKIQSQLEAAETEIEILKVNLERQKELLAEKERELIRKVQAAKEAGFHQVAALEDERLELENRIAELEKYKMEHDSQKECEISRLEEKIRVAQSAEEGARRELQNMRLKLQQQMTFTEQLEKSRNDAADLRKETKDLKIQLTSVSESENHLLRDNGKLQETVERLRQEIRSTRSQAERAQQDAEKEIEGIRLEYLEEKHKLQDKLSQLQEKYDQKKTTLQRASAAQKKRKAINENKCRKHEATIELLEAKKEELETQINILNRQNVPSEECRRLQKRLKDLQRRHNEFRSLILGSNIPGPGLLNQTSHFLSSTVIPGAEFSFQGTQEELHQRELSLVRKRLEELEMTQQQQLEELGPPVERVRSETQNSGPEGNIEGDLS</sequence>
<accession>A0A8C5PUC6</accession>
<name>A0A8C5PUC6_9ANUR</name>
<evidence type="ECO:0000256" key="1">
    <source>
        <dbReference type="ARBA" id="ARBA00004300"/>
    </source>
</evidence>
<dbReference type="InterPro" id="IPR052116">
    <property type="entry name" value="Centro_Cilium_Assembly"/>
</dbReference>
<reference evidence="7" key="1">
    <citation type="submission" date="2025-08" db="UniProtKB">
        <authorList>
            <consortium name="Ensembl"/>
        </authorList>
    </citation>
    <scope>IDENTIFICATION</scope>
</reference>
<evidence type="ECO:0000313" key="8">
    <source>
        <dbReference type="Proteomes" id="UP000694569"/>
    </source>
</evidence>
<feature type="coiled-coil region" evidence="5">
    <location>
        <begin position="316"/>
        <end position="625"/>
    </location>
</feature>
<dbReference type="AlphaFoldDB" id="A0A8C5PUC6"/>
<dbReference type="PANTHER" id="PTHR23170">
    <property type="entry name" value="NY-REN-58 ANTIGEN"/>
    <property type="match status" value="1"/>
</dbReference>
<dbReference type="GeneTree" id="ENSGT00940000154003"/>
<feature type="coiled-coil region" evidence="5">
    <location>
        <begin position="127"/>
        <end position="290"/>
    </location>
</feature>
<dbReference type="Proteomes" id="UP000694569">
    <property type="component" value="Unplaced"/>
</dbReference>
<evidence type="ECO:0000256" key="4">
    <source>
        <dbReference type="ARBA" id="ARBA00023212"/>
    </source>
</evidence>
<dbReference type="PANTHER" id="PTHR23170:SF2">
    <property type="entry name" value="CENTROSOMAL PROTEIN OF 83 KDA"/>
    <property type="match status" value="1"/>
</dbReference>
<keyword evidence="3 5" id="KW-0175">Coiled coil</keyword>
<keyword evidence="8" id="KW-1185">Reference proteome</keyword>
<proteinExistence type="predicted"/>
<evidence type="ECO:0000256" key="2">
    <source>
        <dbReference type="ARBA" id="ARBA00022490"/>
    </source>
</evidence>
<feature type="region of interest" description="Disordered" evidence="6">
    <location>
        <begin position="681"/>
        <end position="714"/>
    </location>
</feature>
<keyword evidence="4" id="KW-0206">Cytoskeleton</keyword>
<evidence type="ECO:0000313" key="7">
    <source>
        <dbReference type="Ensembl" id="ENSLLEP00000027621.1"/>
    </source>
</evidence>
<gene>
    <name evidence="7" type="primary">CEP83</name>
</gene>
<organism evidence="7 8">
    <name type="scientific">Leptobrachium leishanense</name>
    <name type="common">Leishan spiny toad</name>
    <dbReference type="NCBI Taxonomy" id="445787"/>
    <lineage>
        <taxon>Eukaryota</taxon>
        <taxon>Metazoa</taxon>
        <taxon>Chordata</taxon>
        <taxon>Craniata</taxon>
        <taxon>Vertebrata</taxon>
        <taxon>Euteleostomi</taxon>
        <taxon>Amphibia</taxon>
        <taxon>Batrachia</taxon>
        <taxon>Anura</taxon>
        <taxon>Pelobatoidea</taxon>
        <taxon>Megophryidae</taxon>
        <taxon>Leptobrachium</taxon>
    </lineage>
</organism>
<dbReference type="OrthoDB" id="311279at2759"/>
<evidence type="ECO:0000256" key="3">
    <source>
        <dbReference type="ARBA" id="ARBA00023054"/>
    </source>
</evidence>
<feature type="coiled-coil region" evidence="5">
    <location>
        <begin position="67"/>
        <end position="101"/>
    </location>
</feature>
<dbReference type="GO" id="GO:0060271">
    <property type="term" value="P:cilium assembly"/>
    <property type="evidence" value="ECO:0007669"/>
    <property type="project" value="TreeGrafter"/>
</dbReference>
<dbReference type="GO" id="GO:0005813">
    <property type="term" value="C:centrosome"/>
    <property type="evidence" value="ECO:0007669"/>
    <property type="project" value="UniProtKB-SubCell"/>
</dbReference>
<dbReference type="GO" id="GO:0097539">
    <property type="term" value="C:ciliary transition fiber"/>
    <property type="evidence" value="ECO:0007669"/>
    <property type="project" value="TreeGrafter"/>
</dbReference>
<protein>
    <submittedName>
        <fullName evidence="7">Centrosomal protein 83</fullName>
    </submittedName>
</protein>
<dbReference type="GO" id="GO:0051660">
    <property type="term" value="P:establishment of centrosome localization"/>
    <property type="evidence" value="ECO:0007669"/>
    <property type="project" value="TreeGrafter"/>
</dbReference>
<dbReference type="GO" id="GO:0005794">
    <property type="term" value="C:Golgi apparatus"/>
    <property type="evidence" value="ECO:0007669"/>
    <property type="project" value="TreeGrafter"/>
</dbReference>
<evidence type="ECO:0000256" key="5">
    <source>
        <dbReference type="SAM" id="Coils"/>
    </source>
</evidence>
<dbReference type="GO" id="GO:0005814">
    <property type="term" value="C:centriole"/>
    <property type="evidence" value="ECO:0007669"/>
    <property type="project" value="TreeGrafter"/>
</dbReference>